<accession>A0A6M9Z4I8</accession>
<evidence type="ECO:0000313" key="1">
    <source>
        <dbReference type="EMBL" id="QKN87861.1"/>
    </source>
</evidence>
<name>A0A6M9Z4I8_9CAUD</name>
<sequence length="99" mass="11176">MATMDIDKEFREVDFKIKMLIRKRALEAEARIYGMTSLAYAEMLDQQAKEESLRQQQEAAAEAAAQAARNIGRAYGEMARALSEAAENIAIGFREAFKR</sequence>
<dbReference type="EMBL" id="MT451985">
    <property type="protein sequence ID" value="QKN87861.1"/>
    <property type="molecule type" value="Genomic_DNA"/>
</dbReference>
<gene>
    <name evidence="1" type="primary">43</name>
    <name evidence="1" type="ORF">SEA_DOTHRAKI_43</name>
</gene>
<evidence type="ECO:0000313" key="2">
    <source>
        <dbReference type="Proteomes" id="UP000509563"/>
    </source>
</evidence>
<protein>
    <submittedName>
        <fullName evidence="1">Uncharacterized protein</fullName>
    </submittedName>
</protein>
<organism evidence="1 2">
    <name type="scientific">Microbacterium phage Dothraki</name>
    <dbReference type="NCBI Taxonomy" id="2736268"/>
    <lineage>
        <taxon>Viruses</taxon>
        <taxon>Duplodnaviria</taxon>
        <taxon>Heunggongvirae</taxon>
        <taxon>Uroviricota</taxon>
        <taxon>Caudoviricetes</taxon>
        <taxon>Ilzatvirus</taxon>
        <taxon>Ilzatvirus teagan</taxon>
    </lineage>
</organism>
<dbReference type="Proteomes" id="UP000509563">
    <property type="component" value="Segment"/>
</dbReference>
<proteinExistence type="predicted"/>
<reference evidence="1 2" key="1">
    <citation type="submission" date="2020-05" db="EMBL/GenBank/DDBJ databases">
        <authorList>
            <person name="Oduselu T.J."/>
            <person name="Daramola O.I."/>
            <person name="Adesanya O.A."/>
            <person name="Akomolafe A.J."/>
            <person name="Iyede T.O."/>
            <person name="Adedeji R.O."/>
            <person name="Adepoju O.D."/>
            <person name="Mgbechidinma O.M."/>
            <person name="Igbor G.N."/>
            <person name="Inyang E.S."/>
            <person name="Raifu M."/>
            <person name="Adebiyi I."/>
            <person name="Ogunleye V.I."/>
            <person name="Faleye T.O.C."/>
            <person name="Bakarey A.S."/>
            <person name="Adewumi O.M."/>
            <person name="Anetor J.I."/>
            <person name="Ademowo O.G."/>
            <person name="Kistler A.L."/>
            <person name="Garlena R.A."/>
            <person name="Russell D.A."/>
            <person name="Pope W.H."/>
            <person name="Jacobs-Sera D."/>
            <person name="Hatfull G.F."/>
        </authorList>
    </citation>
    <scope>NUCLEOTIDE SEQUENCE [LARGE SCALE GENOMIC DNA]</scope>
</reference>